<gene>
    <name evidence="2" type="ORF">D9758_006912</name>
</gene>
<feature type="transmembrane region" description="Helical" evidence="1">
    <location>
        <begin position="55"/>
        <end position="76"/>
    </location>
</feature>
<organism evidence="2 3">
    <name type="scientific">Tetrapyrgos nigripes</name>
    <dbReference type="NCBI Taxonomy" id="182062"/>
    <lineage>
        <taxon>Eukaryota</taxon>
        <taxon>Fungi</taxon>
        <taxon>Dikarya</taxon>
        <taxon>Basidiomycota</taxon>
        <taxon>Agaricomycotina</taxon>
        <taxon>Agaricomycetes</taxon>
        <taxon>Agaricomycetidae</taxon>
        <taxon>Agaricales</taxon>
        <taxon>Marasmiineae</taxon>
        <taxon>Marasmiaceae</taxon>
        <taxon>Tetrapyrgos</taxon>
    </lineage>
</organism>
<evidence type="ECO:0000256" key="1">
    <source>
        <dbReference type="SAM" id="Phobius"/>
    </source>
</evidence>
<evidence type="ECO:0000313" key="2">
    <source>
        <dbReference type="EMBL" id="KAF5370281.1"/>
    </source>
</evidence>
<evidence type="ECO:0000313" key="3">
    <source>
        <dbReference type="Proteomes" id="UP000559256"/>
    </source>
</evidence>
<comment type="caution">
    <text evidence="2">The sequence shown here is derived from an EMBL/GenBank/DDBJ whole genome shotgun (WGS) entry which is preliminary data.</text>
</comment>
<feature type="transmembrane region" description="Helical" evidence="1">
    <location>
        <begin position="96"/>
        <end position="117"/>
    </location>
</feature>
<dbReference type="AlphaFoldDB" id="A0A8H5LUY6"/>
<dbReference type="OrthoDB" id="2535105at2759"/>
<keyword evidence="1" id="KW-0472">Membrane</keyword>
<accession>A0A8H5LUY6</accession>
<dbReference type="Proteomes" id="UP000559256">
    <property type="component" value="Unassembled WGS sequence"/>
</dbReference>
<keyword evidence="1" id="KW-1133">Transmembrane helix</keyword>
<keyword evidence="3" id="KW-1185">Reference proteome</keyword>
<dbReference type="EMBL" id="JAACJM010000011">
    <property type="protein sequence ID" value="KAF5370281.1"/>
    <property type="molecule type" value="Genomic_DNA"/>
</dbReference>
<protein>
    <submittedName>
        <fullName evidence="2">Uncharacterized protein</fullName>
    </submittedName>
</protein>
<name>A0A8H5LUY6_9AGAR</name>
<sequence length="234" mass="26215">MASIQAPSAPSFNLNPTLGPFVIAQDISAVLLSSLTIQIYLYLRRAPKDWRPLTILVILVWALELAGYVAGARFIYNFSITNFGDVEALVFDTPGGLSSTLWPSAVSVALTESFYLIHIRQLAPRRFWVTGLTLLGLLVTWIRCAGWLFLAVRVRNLDSFESPLSIMKIELAAGMLMEILIPLVMGILFWRNRKSATIMFEDLEQDGPLKWLEIVLRWIVQTGALARHVVAQLT</sequence>
<proteinExistence type="predicted"/>
<feature type="transmembrane region" description="Helical" evidence="1">
    <location>
        <begin position="129"/>
        <end position="151"/>
    </location>
</feature>
<keyword evidence="1" id="KW-0812">Transmembrane</keyword>
<feature type="transmembrane region" description="Helical" evidence="1">
    <location>
        <begin position="171"/>
        <end position="190"/>
    </location>
</feature>
<feature type="transmembrane region" description="Helical" evidence="1">
    <location>
        <begin position="20"/>
        <end position="43"/>
    </location>
</feature>
<reference evidence="2 3" key="1">
    <citation type="journal article" date="2020" name="ISME J.">
        <title>Uncovering the hidden diversity of litter-decomposition mechanisms in mushroom-forming fungi.</title>
        <authorList>
            <person name="Floudas D."/>
            <person name="Bentzer J."/>
            <person name="Ahren D."/>
            <person name="Johansson T."/>
            <person name="Persson P."/>
            <person name="Tunlid A."/>
        </authorList>
    </citation>
    <scope>NUCLEOTIDE SEQUENCE [LARGE SCALE GENOMIC DNA]</scope>
    <source>
        <strain evidence="2 3">CBS 291.85</strain>
    </source>
</reference>